<organism evidence="1 2">
    <name type="scientific">Proteiniborus ethanoligenes</name>
    <dbReference type="NCBI Taxonomy" id="415015"/>
    <lineage>
        <taxon>Bacteria</taxon>
        <taxon>Bacillati</taxon>
        <taxon>Bacillota</taxon>
        <taxon>Clostridia</taxon>
        <taxon>Eubacteriales</taxon>
        <taxon>Proteiniborus</taxon>
    </lineage>
</organism>
<evidence type="ECO:0000313" key="1">
    <source>
        <dbReference type="EMBL" id="SDZ33038.1"/>
    </source>
</evidence>
<dbReference type="STRING" id="415015.SAMN05660462_02721"/>
<dbReference type="OrthoDB" id="2374476at2"/>
<name>A0A1H3S620_9FIRM</name>
<gene>
    <name evidence="1" type="ORF">SAMN05660462_02721</name>
</gene>
<accession>A0A1H3S620</accession>
<keyword evidence="2" id="KW-1185">Reference proteome</keyword>
<dbReference type="EMBL" id="FNQE01000036">
    <property type="protein sequence ID" value="SDZ33038.1"/>
    <property type="molecule type" value="Genomic_DNA"/>
</dbReference>
<dbReference type="AlphaFoldDB" id="A0A1H3S620"/>
<dbReference type="RefSeq" id="WP_091732415.1">
    <property type="nucleotide sequence ID" value="NZ_FNQE01000036.1"/>
</dbReference>
<evidence type="ECO:0008006" key="3">
    <source>
        <dbReference type="Google" id="ProtNLM"/>
    </source>
</evidence>
<evidence type="ECO:0000313" key="2">
    <source>
        <dbReference type="Proteomes" id="UP000198625"/>
    </source>
</evidence>
<protein>
    <recommendedName>
        <fullName evidence="3">ComK protein</fullName>
    </recommendedName>
</protein>
<proteinExistence type="predicted"/>
<sequence>MKNIEELISNEIMAITPLYIDMKGNSTKIITKKEKETYIYKSIKTVIALLAKYFMVDLASSRQYYGKIIGCTNIVPLAFNKDNVFVPLKVRKTLGKNDGSFGYFNTRFVNEIYKKSDKVYISLREDILVEILQGIDSANKNLRNANIVKQSYCERTGITVMENHGFLGEYSKPATKGDILALRSEIMDIKFKLLKS</sequence>
<dbReference type="Proteomes" id="UP000198625">
    <property type="component" value="Unassembled WGS sequence"/>
</dbReference>
<reference evidence="1 2" key="1">
    <citation type="submission" date="2016-10" db="EMBL/GenBank/DDBJ databases">
        <authorList>
            <person name="de Groot N.N."/>
        </authorList>
    </citation>
    <scope>NUCLEOTIDE SEQUENCE [LARGE SCALE GENOMIC DNA]</scope>
    <source>
        <strain evidence="1 2">DSM 21650</strain>
    </source>
</reference>